<name>A0A194PEB5_PAPXU</name>
<accession>A0A194PEB5</accession>
<evidence type="ECO:0000313" key="2">
    <source>
        <dbReference type="EMBL" id="KPI91034.1"/>
    </source>
</evidence>
<feature type="region of interest" description="Disordered" evidence="1">
    <location>
        <begin position="36"/>
        <end position="84"/>
    </location>
</feature>
<proteinExistence type="predicted"/>
<sequence>MIDVIIQCIVSLNFRQTRLVHLLLLLTRRRNGNARLAYTRRKDKRQEGKREPARALGATERDRQGKGASGGGPAILPRRPRTSL</sequence>
<keyword evidence="3" id="KW-1185">Reference proteome</keyword>
<protein>
    <submittedName>
        <fullName evidence="2">Uncharacterized protein</fullName>
    </submittedName>
</protein>
<evidence type="ECO:0000256" key="1">
    <source>
        <dbReference type="SAM" id="MobiDB-lite"/>
    </source>
</evidence>
<reference evidence="2 3" key="1">
    <citation type="journal article" date="2015" name="Nat. Commun.">
        <title>Outbred genome sequencing and CRISPR/Cas9 gene editing in butterflies.</title>
        <authorList>
            <person name="Li X."/>
            <person name="Fan D."/>
            <person name="Zhang W."/>
            <person name="Liu G."/>
            <person name="Zhang L."/>
            <person name="Zhao L."/>
            <person name="Fang X."/>
            <person name="Chen L."/>
            <person name="Dong Y."/>
            <person name="Chen Y."/>
            <person name="Ding Y."/>
            <person name="Zhao R."/>
            <person name="Feng M."/>
            <person name="Zhu Y."/>
            <person name="Feng Y."/>
            <person name="Jiang X."/>
            <person name="Zhu D."/>
            <person name="Xiang H."/>
            <person name="Feng X."/>
            <person name="Li S."/>
            <person name="Wang J."/>
            <person name="Zhang G."/>
            <person name="Kronforst M.R."/>
            <person name="Wang W."/>
        </authorList>
    </citation>
    <scope>NUCLEOTIDE SEQUENCE [LARGE SCALE GENOMIC DNA]</scope>
    <source>
        <strain evidence="2">Ya'a_city_454_Px</strain>
        <tissue evidence="2">Whole body</tissue>
    </source>
</reference>
<dbReference type="Proteomes" id="UP000053268">
    <property type="component" value="Unassembled WGS sequence"/>
</dbReference>
<dbReference type="AlphaFoldDB" id="A0A194PEB5"/>
<dbReference type="EMBL" id="KQ459606">
    <property type="protein sequence ID" value="KPI91034.1"/>
    <property type="molecule type" value="Genomic_DNA"/>
</dbReference>
<gene>
    <name evidence="2" type="ORF">RR46_14538</name>
</gene>
<evidence type="ECO:0000313" key="3">
    <source>
        <dbReference type="Proteomes" id="UP000053268"/>
    </source>
</evidence>
<organism evidence="2 3">
    <name type="scientific">Papilio xuthus</name>
    <name type="common">Asian swallowtail butterfly</name>
    <dbReference type="NCBI Taxonomy" id="66420"/>
    <lineage>
        <taxon>Eukaryota</taxon>
        <taxon>Metazoa</taxon>
        <taxon>Ecdysozoa</taxon>
        <taxon>Arthropoda</taxon>
        <taxon>Hexapoda</taxon>
        <taxon>Insecta</taxon>
        <taxon>Pterygota</taxon>
        <taxon>Neoptera</taxon>
        <taxon>Endopterygota</taxon>
        <taxon>Lepidoptera</taxon>
        <taxon>Glossata</taxon>
        <taxon>Ditrysia</taxon>
        <taxon>Papilionoidea</taxon>
        <taxon>Papilionidae</taxon>
        <taxon>Papilioninae</taxon>
        <taxon>Papilio</taxon>
    </lineage>
</organism>
<feature type="compositionally biased region" description="Basic and acidic residues" evidence="1">
    <location>
        <begin position="44"/>
        <end position="65"/>
    </location>
</feature>